<evidence type="ECO:0000256" key="4">
    <source>
        <dbReference type="ARBA" id="ARBA00022801"/>
    </source>
</evidence>
<dbReference type="EMBL" id="JBHSCN010000005">
    <property type="protein sequence ID" value="MFC4243283.1"/>
    <property type="molecule type" value="Genomic_DNA"/>
</dbReference>
<gene>
    <name evidence="8" type="ORF">ACFOYW_07840</name>
</gene>
<evidence type="ECO:0000256" key="1">
    <source>
        <dbReference type="ARBA" id="ARBA00001936"/>
    </source>
</evidence>
<evidence type="ECO:0000313" key="8">
    <source>
        <dbReference type="EMBL" id="MFC4243283.1"/>
    </source>
</evidence>
<evidence type="ECO:0000256" key="2">
    <source>
        <dbReference type="ARBA" id="ARBA00001946"/>
    </source>
</evidence>
<keyword evidence="6" id="KW-0464">Manganese</keyword>
<dbReference type="EC" id="3.6.1.55" evidence="8"/>
<evidence type="ECO:0000256" key="5">
    <source>
        <dbReference type="ARBA" id="ARBA00022842"/>
    </source>
</evidence>
<dbReference type="CDD" id="cd03426">
    <property type="entry name" value="NUDIX_CoAse_Nudt7"/>
    <property type="match status" value="1"/>
</dbReference>
<organism evidence="8 9">
    <name type="scientific">Gryllotalpicola reticulitermitis</name>
    <dbReference type="NCBI Taxonomy" id="1184153"/>
    <lineage>
        <taxon>Bacteria</taxon>
        <taxon>Bacillati</taxon>
        <taxon>Actinomycetota</taxon>
        <taxon>Actinomycetes</taxon>
        <taxon>Micrococcales</taxon>
        <taxon>Microbacteriaceae</taxon>
        <taxon>Gryllotalpicola</taxon>
    </lineage>
</organism>
<protein>
    <submittedName>
        <fullName evidence="8">NUDIX hydrolase</fullName>
        <ecNumber evidence="8">3.6.1.55</ecNumber>
    </submittedName>
</protein>
<proteinExistence type="predicted"/>
<dbReference type="GO" id="GO:0035539">
    <property type="term" value="F:8-oxo-7,8-dihydrodeoxyguanosine triphosphate pyrophosphatase activity"/>
    <property type="evidence" value="ECO:0007669"/>
    <property type="project" value="UniProtKB-EC"/>
</dbReference>
<evidence type="ECO:0000256" key="3">
    <source>
        <dbReference type="ARBA" id="ARBA00022723"/>
    </source>
</evidence>
<comment type="cofactor">
    <cofactor evidence="1">
        <name>Mn(2+)</name>
        <dbReference type="ChEBI" id="CHEBI:29035"/>
    </cofactor>
</comment>
<keyword evidence="5" id="KW-0460">Magnesium</keyword>
<dbReference type="PANTHER" id="PTHR12992">
    <property type="entry name" value="NUDIX HYDROLASE"/>
    <property type="match status" value="1"/>
</dbReference>
<dbReference type="Proteomes" id="UP001595900">
    <property type="component" value="Unassembled WGS sequence"/>
</dbReference>
<dbReference type="PROSITE" id="PS51462">
    <property type="entry name" value="NUDIX"/>
    <property type="match status" value="1"/>
</dbReference>
<dbReference type="SUPFAM" id="SSF55811">
    <property type="entry name" value="Nudix"/>
    <property type="match status" value="1"/>
</dbReference>
<dbReference type="Pfam" id="PF00293">
    <property type="entry name" value="NUDIX"/>
    <property type="match status" value="1"/>
</dbReference>
<keyword evidence="9" id="KW-1185">Reference proteome</keyword>
<name>A0ABV8Q6R2_9MICO</name>
<sequence length="241" mass="25730">MTDARAQLVQLARAAGGEGGGVFARLRPELTGTGRPAAVLILFGVLDALPSDRPARAAAVSRDLDVLLVERASTLRSHAGQIAFPGGRLDVEDDGPIAAALREAREETGLDPAGVEVLGELGVVPLERSQHLVTPVLGWWRRPSPVDVVDEAESASVFRVPVAELVDAANRGSTVIRRADQEWRGPAFIARSGGREHLVWGFTAMLLDALFDELGWAEPWDASREFPLVGIPAPRGDANED</sequence>
<dbReference type="InterPro" id="IPR045121">
    <property type="entry name" value="CoAse"/>
</dbReference>
<comment type="cofactor">
    <cofactor evidence="2">
        <name>Mg(2+)</name>
        <dbReference type="ChEBI" id="CHEBI:18420"/>
    </cofactor>
</comment>
<reference evidence="9" key="1">
    <citation type="journal article" date="2019" name="Int. J. Syst. Evol. Microbiol.">
        <title>The Global Catalogue of Microorganisms (GCM) 10K type strain sequencing project: providing services to taxonomists for standard genome sequencing and annotation.</title>
        <authorList>
            <consortium name="The Broad Institute Genomics Platform"/>
            <consortium name="The Broad Institute Genome Sequencing Center for Infectious Disease"/>
            <person name="Wu L."/>
            <person name="Ma J."/>
        </authorList>
    </citation>
    <scope>NUCLEOTIDE SEQUENCE [LARGE SCALE GENOMIC DNA]</scope>
    <source>
        <strain evidence="9">CGMCC 1.10363</strain>
    </source>
</reference>
<dbReference type="RefSeq" id="WP_390228297.1">
    <property type="nucleotide sequence ID" value="NZ_JBHSCN010000005.1"/>
</dbReference>
<dbReference type="InterPro" id="IPR015797">
    <property type="entry name" value="NUDIX_hydrolase-like_dom_sf"/>
</dbReference>
<dbReference type="Gene3D" id="3.90.79.10">
    <property type="entry name" value="Nucleoside Triphosphate Pyrophosphohydrolase"/>
    <property type="match status" value="1"/>
</dbReference>
<feature type="domain" description="Nudix hydrolase" evidence="7">
    <location>
        <begin position="51"/>
        <end position="182"/>
    </location>
</feature>
<evidence type="ECO:0000313" key="9">
    <source>
        <dbReference type="Proteomes" id="UP001595900"/>
    </source>
</evidence>
<accession>A0ABV8Q6R2</accession>
<evidence type="ECO:0000259" key="7">
    <source>
        <dbReference type="PROSITE" id="PS51462"/>
    </source>
</evidence>
<dbReference type="PANTHER" id="PTHR12992:SF11">
    <property type="entry name" value="MITOCHONDRIAL COENZYME A DIPHOSPHATASE NUDT8"/>
    <property type="match status" value="1"/>
</dbReference>
<keyword evidence="3" id="KW-0479">Metal-binding</keyword>
<comment type="caution">
    <text evidence="8">The sequence shown here is derived from an EMBL/GenBank/DDBJ whole genome shotgun (WGS) entry which is preliminary data.</text>
</comment>
<evidence type="ECO:0000256" key="6">
    <source>
        <dbReference type="ARBA" id="ARBA00023211"/>
    </source>
</evidence>
<dbReference type="InterPro" id="IPR000086">
    <property type="entry name" value="NUDIX_hydrolase_dom"/>
</dbReference>
<keyword evidence="4 8" id="KW-0378">Hydrolase</keyword>